<evidence type="ECO:0000256" key="10">
    <source>
        <dbReference type="ARBA" id="ARBA00023211"/>
    </source>
</evidence>
<feature type="binding site" evidence="12">
    <location>
        <position position="530"/>
    </location>
    <ligand>
        <name>Mg(2+)</name>
        <dbReference type="ChEBI" id="CHEBI:18420"/>
        <label>1</label>
    </ligand>
</feature>
<feature type="region of interest" description="Disordered" evidence="13">
    <location>
        <begin position="1086"/>
        <end position="1107"/>
    </location>
</feature>
<comment type="domain">
    <text evidence="12">Has 2 endonuclease domains. The discontinuous RuvC-like domain cleaves the target DNA noncomplementary to crRNA while the HNH nuclease domain cleaves the target DNA complementary to crRNA.</text>
</comment>
<dbReference type="InterPro" id="IPR033114">
    <property type="entry name" value="HNH_CAS9"/>
</dbReference>
<accession>A0A2W5KDQ7</accession>
<evidence type="ECO:0000259" key="14">
    <source>
        <dbReference type="PROSITE" id="PS51749"/>
    </source>
</evidence>
<evidence type="ECO:0000256" key="12">
    <source>
        <dbReference type="HAMAP-Rule" id="MF_01480"/>
    </source>
</evidence>
<comment type="function">
    <text evidence="12">CRISPR (clustered regularly interspaced short palindromic repeat) is an adaptive immune system that provides protection against mobile genetic elements (viruses, transposable elements and conjugative plasmids). CRISPR clusters contain spacers, sequences complementary to antecedent mobile elements, and target invading nucleic acids. CRISPR clusters are transcribed and processed into CRISPR RNA (crRNA). In type II CRISPR systems correct processing of pre-crRNA requires a trans-encoded small RNA (tracrRNA), endogenous ribonuclease 3 (rnc) and this protein. The tracrRNA serves as a guide for ribonuclease 3-aided processing of pre-crRNA. Subsequently Cas9/crRNA/tracrRNA endonucleolytically cleaves linear or circular dsDNA target complementary to the spacer; Cas9 is inactive in the absence of the 2 guide RNAs (gRNA). Cas9 recognizes the protospacer adjacent motif (PAM) in the CRISPR repeat sequences to help distinguish self versus nonself, as targets within the bacterial CRISPR locus do not have PAMs. PAM recognition is also required for catalytic activity.</text>
</comment>
<sequence>MRWRLGLDLGTNSLGWAALGLDAEGKPEQVISLGSRIFSDGRDPKSGASLAVDRRDARAMRRRRDRFKRRQAALLKHMTRLGLFPEDPAERKALETLDPYELRARALSEKLPLPHLGRALFHLDQRRGFKSNRKADRGKDDDQGKIAVAVGRLAEAMEEAGAETLGQFLHMRREKAEALRASGEEPGREGWVRTRLRDAAVDGYDFYPSRAIVEEEFETIFARQRPHHPDVLTDEAHDCLYEIIFHQRPLKAPKIGRCTLVSGDERLPKAHPLFQRRRLLEEVNALEITLPGEKPARLTREQRDLLLLKLKGKRKVAFKSLRSALKLDPDARFNKESESRVDLKSDEVAAALGDPKRFGNVWSHLSPETQWEVVSRLRELESDEDEAAFSSWLTERHGLSPDAARAVCGAPLPEGFGRIGETATRRLIAALEAEVIVYSEAVEKAGLGHHSDFRSGEVFLDDKGRPALPYYGAALERHILPGTADPNEEDEALRVGRLTNPTVHIGLNQLRKVVNDLIQVYGPPEEIAIELARELKLDEDEKKKRNRENNDNRIAAEKRSEKLRDLGKPDTGANRALLKLWEELNLDNALDRRCPYSGRQIGVEMLFNGQVDVDHILPFTRTLDDSNANKTVCLVEANRMKRNRSPDEARADFAAKWGADADWEAIAARAARMPKNKRWRFEPDAMDRFRDDPENGRGFIARQLTDTQHLSRLAREYLSTLYPHRGEGSSHVWVSPGRLTEMVRRKLGLNDLLPDHNYGGGDQPKNRKDHRHHAIDAAVVAIVDRSLLQEIANASGKEGKDGREKIVIPEPWEGFRDELRRAVNDVVVSHRPDHGTVSKAGLKPGFDKTAGRLHNDTAYGLTGLKDARGNDLVVHRAPLSSLKKASDLDAIRDDELREALKGWTSGKEGKAFEQALRDFGDPLKGYMRDGRRASYPHIRRVRLVEPLSVIPIRDGSGRAYKGYKGDSNHRYDVWELKDGAWKAEVVSTFDASQPGWTSAVRTDNPTAKKVLSLHRDDMLAIERPEGLRIARVVKFNQAGQLILAEPNEAGSLKARDADKTDPFKYLYPSANTLKAWRARQVRVDPLGRVSDPGFPPRTAVRRTRPKT</sequence>
<comment type="cofactor">
    <cofactor evidence="1 12">
        <name>Mg(2+)</name>
        <dbReference type="ChEBI" id="CHEBI:18420"/>
    </cofactor>
</comment>
<keyword evidence="10" id="KW-0464">Manganese</keyword>
<dbReference type="InterPro" id="IPR036397">
    <property type="entry name" value="RNaseH_sf"/>
</dbReference>
<evidence type="ECO:0000256" key="7">
    <source>
        <dbReference type="ARBA" id="ARBA00022884"/>
    </source>
</evidence>
<evidence type="ECO:0000313" key="16">
    <source>
        <dbReference type="Proteomes" id="UP000249577"/>
    </source>
</evidence>
<comment type="similarity">
    <text evidence="12">Belongs to the CRISPR-associated Cas9 family.</text>
</comment>
<reference evidence="15 16" key="1">
    <citation type="submission" date="2017-08" db="EMBL/GenBank/DDBJ databases">
        <title>Infants hospitalized years apart are colonized by the same room-sourced microbial strains.</title>
        <authorList>
            <person name="Brooks B."/>
            <person name="Olm M.R."/>
            <person name="Firek B.A."/>
            <person name="Baker R."/>
            <person name="Thomas B.C."/>
            <person name="Morowitz M.J."/>
            <person name="Banfield J.F."/>
        </authorList>
    </citation>
    <scope>NUCLEOTIDE SEQUENCE [LARGE SCALE GENOMIC DNA]</scope>
    <source>
        <strain evidence="15">S2_005_003_R2_43</strain>
    </source>
</reference>
<name>A0A2W5KDQ7_ANCNO</name>
<dbReference type="PROSITE" id="PS51749">
    <property type="entry name" value="HNH_CAS9"/>
    <property type="match status" value="1"/>
</dbReference>
<dbReference type="GO" id="GO:0004519">
    <property type="term" value="F:endonuclease activity"/>
    <property type="evidence" value="ECO:0007669"/>
    <property type="project" value="UniProtKB-UniRule"/>
</dbReference>
<dbReference type="NCBIfam" id="TIGR01865">
    <property type="entry name" value="cas_Csn1"/>
    <property type="match status" value="1"/>
</dbReference>
<dbReference type="GO" id="GO:0003677">
    <property type="term" value="F:DNA binding"/>
    <property type="evidence" value="ECO:0007669"/>
    <property type="project" value="UniProtKB-UniRule"/>
</dbReference>
<feature type="binding site" evidence="12">
    <location>
        <position position="8"/>
    </location>
    <ligand>
        <name>Mg(2+)</name>
        <dbReference type="ChEBI" id="CHEBI:18420"/>
        <label>2</label>
    </ligand>
</feature>
<evidence type="ECO:0000256" key="13">
    <source>
        <dbReference type="SAM" id="MobiDB-lite"/>
    </source>
</evidence>
<dbReference type="AlphaFoldDB" id="A0A2W5KDQ7"/>
<dbReference type="EC" id="3.1.-.-" evidence="12"/>
<comment type="caution">
    <text evidence="15">The sequence shown here is derived from an EMBL/GenBank/DDBJ whole genome shotgun (WGS) entry which is preliminary data.</text>
</comment>
<evidence type="ECO:0000256" key="5">
    <source>
        <dbReference type="ARBA" id="ARBA00022801"/>
    </source>
</evidence>
<feature type="active site" description="Proton acceptor for HNH nuclease domain" evidence="12">
    <location>
        <position position="615"/>
    </location>
</feature>
<dbReference type="EMBL" id="QFPN01000008">
    <property type="protein sequence ID" value="PZQ13025.1"/>
    <property type="molecule type" value="Genomic_DNA"/>
</dbReference>
<dbReference type="GO" id="GO:0051607">
    <property type="term" value="P:defense response to virus"/>
    <property type="evidence" value="ECO:0007669"/>
    <property type="project" value="UniProtKB-UniRule"/>
</dbReference>
<dbReference type="InterPro" id="IPR028629">
    <property type="entry name" value="Cas9"/>
</dbReference>
<evidence type="ECO:0000256" key="1">
    <source>
        <dbReference type="ARBA" id="ARBA00001946"/>
    </source>
</evidence>
<comment type="subunit">
    <text evidence="11 12">Monomer. Binds crRNA and tracrRNA.</text>
</comment>
<keyword evidence="9 12" id="KW-0238">DNA-binding</keyword>
<organism evidence="15 16">
    <name type="scientific">Ancylobacter novellus</name>
    <name type="common">Thiobacillus novellus</name>
    <dbReference type="NCBI Taxonomy" id="921"/>
    <lineage>
        <taxon>Bacteria</taxon>
        <taxon>Pseudomonadati</taxon>
        <taxon>Pseudomonadota</taxon>
        <taxon>Alphaproteobacteria</taxon>
        <taxon>Hyphomicrobiales</taxon>
        <taxon>Xanthobacteraceae</taxon>
        <taxon>Ancylobacter</taxon>
    </lineage>
</organism>
<feature type="binding site" evidence="12">
    <location>
        <position position="534"/>
    </location>
    <ligand>
        <name>Mg(2+)</name>
        <dbReference type="ChEBI" id="CHEBI:18420"/>
        <label>2</label>
    </ligand>
</feature>
<keyword evidence="5 12" id="KW-0378">Hydrolase</keyword>
<gene>
    <name evidence="12 15" type="primary">cas9</name>
    <name evidence="15" type="ORF">DI565_15260</name>
</gene>
<keyword evidence="7 12" id="KW-0694">RNA-binding</keyword>
<dbReference type="GO" id="GO:0016787">
    <property type="term" value="F:hydrolase activity"/>
    <property type="evidence" value="ECO:0007669"/>
    <property type="project" value="UniProtKB-KW"/>
</dbReference>
<dbReference type="GO" id="GO:0003723">
    <property type="term" value="F:RNA binding"/>
    <property type="evidence" value="ECO:0007669"/>
    <property type="project" value="UniProtKB-UniRule"/>
</dbReference>
<dbReference type="Gene3D" id="3.30.420.10">
    <property type="entry name" value="Ribonuclease H-like superfamily/Ribonuclease H"/>
    <property type="match status" value="3"/>
</dbReference>
<feature type="region of interest" description="Disordered" evidence="13">
    <location>
        <begin position="542"/>
        <end position="568"/>
    </location>
</feature>
<feature type="domain" description="HNH Cas9-type" evidence="14">
    <location>
        <begin position="535"/>
        <end position="704"/>
    </location>
</feature>
<dbReference type="InterPro" id="IPR041383">
    <property type="entry name" value="RuvC_III"/>
</dbReference>
<feature type="binding site" evidence="12">
    <location>
        <position position="8"/>
    </location>
    <ligand>
        <name>Mg(2+)</name>
        <dbReference type="ChEBI" id="CHEBI:18420"/>
        <label>1</label>
    </ligand>
</feature>
<dbReference type="InterPro" id="IPR003615">
    <property type="entry name" value="HNH_nuc"/>
</dbReference>
<feature type="binding site" evidence="12">
    <location>
        <position position="773"/>
    </location>
    <ligand>
        <name>Mg(2+)</name>
        <dbReference type="ChEBI" id="CHEBI:18420"/>
        <label>2</label>
    </ligand>
</feature>
<keyword evidence="2 12" id="KW-0540">Nuclease</keyword>
<dbReference type="Proteomes" id="UP000249577">
    <property type="component" value="Unassembled WGS sequence"/>
</dbReference>
<dbReference type="GO" id="GO:0043571">
    <property type="term" value="P:maintenance of CRISPR repeat elements"/>
    <property type="evidence" value="ECO:0007669"/>
    <property type="project" value="UniProtKB-UniRule"/>
</dbReference>
<evidence type="ECO:0000256" key="4">
    <source>
        <dbReference type="ARBA" id="ARBA00022759"/>
    </source>
</evidence>
<dbReference type="Pfam" id="PF18541">
    <property type="entry name" value="RuvC_III"/>
    <property type="match status" value="1"/>
</dbReference>
<feature type="active site" description="For RuvC-like nuclease domain" evidence="12">
    <location>
        <position position="8"/>
    </location>
</feature>
<evidence type="ECO:0000256" key="9">
    <source>
        <dbReference type="ARBA" id="ARBA00023125"/>
    </source>
</evidence>
<evidence type="ECO:0000256" key="3">
    <source>
        <dbReference type="ARBA" id="ARBA00022723"/>
    </source>
</evidence>
<evidence type="ECO:0000313" key="15">
    <source>
        <dbReference type="EMBL" id="PZQ13025.1"/>
    </source>
</evidence>
<evidence type="ECO:0000256" key="11">
    <source>
        <dbReference type="ARBA" id="ARBA00046380"/>
    </source>
</evidence>
<keyword evidence="6 12" id="KW-0460">Magnesium</keyword>
<feature type="binding site" evidence="12">
    <location>
        <position position="534"/>
    </location>
    <ligand>
        <name>Mg(2+)</name>
        <dbReference type="ChEBI" id="CHEBI:18420"/>
        <label>1</label>
    </ligand>
</feature>
<evidence type="ECO:0000256" key="8">
    <source>
        <dbReference type="ARBA" id="ARBA00023118"/>
    </source>
</evidence>
<proteinExistence type="inferred from homology"/>
<keyword evidence="4 12" id="KW-0255">Endonuclease</keyword>
<dbReference type="HAMAP" id="MF_01480">
    <property type="entry name" value="Cas9"/>
    <property type="match status" value="1"/>
</dbReference>
<protein>
    <recommendedName>
        <fullName evidence="12">CRISPR-associated endonuclease Cas9</fullName>
        <ecNumber evidence="12">3.1.-.-</ecNumber>
    </recommendedName>
</protein>
<dbReference type="Pfam" id="PF13395">
    <property type="entry name" value="HNH_4"/>
    <property type="match status" value="1"/>
</dbReference>
<keyword evidence="8 12" id="KW-0051">Antiviral defense</keyword>
<evidence type="ECO:0000256" key="2">
    <source>
        <dbReference type="ARBA" id="ARBA00022722"/>
    </source>
</evidence>
<dbReference type="GO" id="GO:0046872">
    <property type="term" value="F:metal ion binding"/>
    <property type="evidence" value="ECO:0007669"/>
    <property type="project" value="UniProtKB-UniRule"/>
</dbReference>
<keyword evidence="3 12" id="KW-0479">Metal-binding</keyword>
<evidence type="ECO:0000256" key="6">
    <source>
        <dbReference type="ARBA" id="ARBA00022842"/>
    </source>
</evidence>